<comment type="caution">
    <text evidence="2">The sequence shown here is derived from an EMBL/GenBank/DDBJ whole genome shotgun (WGS) entry which is preliminary data.</text>
</comment>
<feature type="region of interest" description="Disordered" evidence="1">
    <location>
        <begin position="239"/>
        <end position="270"/>
    </location>
</feature>
<evidence type="ECO:0000313" key="3">
    <source>
        <dbReference type="Proteomes" id="UP000789759"/>
    </source>
</evidence>
<gene>
    <name evidence="2" type="ORF">CPELLU_LOCUS12038</name>
</gene>
<dbReference type="AlphaFoldDB" id="A0A9N9HTE1"/>
<dbReference type="Proteomes" id="UP000789759">
    <property type="component" value="Unassembled WGS sequence"/>
</dbReference>
<evidence type="ECO:0000256" key="1">
    <source>
        <dbReference type="SAM" id="MobiDB-lite"/>
    </source>
</evidence>
<reference evidence="2" key="1">
    <citation type="submission" date="2021-06" db="EMBL/GenBank/DDBJ databases">
        <authorList>
            <person name="Kallberg Y."/>
            <person name="Tangrot J."/>
            <person name="Rosling A."/>
        </authorList>
    </citation>
    <scope>NUCLEOTIDE SEQUENCE</scope>
    <source>
        <strain evidence="2">FL966</strain>
    </source>
</reference>
<feature type="compositionally biased region" description="Basic residues" evidence="1">
    <location>
        <begin position="261"/>
        <end position="270"/>
    </location>
</feature>
<protein>
    <submittedName>
        <fullName evidence="2">17961_t:CDS:1</fullName>
    </submittedName>
</protein>
<dbReference type="OrthoDB" id="2412181at2759"/>
<dbReference type="EMBL" id="CAJVQA010011242">
    <property type="protein sequence ID" value="CAG8705294.1"/>
    <property type="molecule type" value="Genomic_DNA"/>
</dbReference>
<evidence type="ECO:0000313" key="2">
    <source>
        <dbReference type="EMBL" id="CAG8705294.1"/>
    </source>
</evidence>
<keyword evidence="3" id="KW-1185">Reference proteome</keyword>
<accession>A0A9N9HTE1</accession>
<sequence length="270" mass="31611">MSHSFIIDTDDQQLIELFTNDEKEEIRSTNVKDDPKLDNDVKDCLNTFNKTNINDIRKVIAQFSTRPEKSFIIDTIVYVIHSLVILYERQPNAFSVDHLENWYNLHYRQYRGEFCSVASSDRKRKRKDRKAYGRHADAIIRKNTNGQEWLIECGLKLPKMLRDMLIGLCSRVKWRSHSVQKLETIGYVHADNPTGYIMRLTKSDLFEIPEDIESFALALELIGAVWMSKVVRAFCHTSDSQNKSHRRKKPISSTSQDSQNKSRRRKRPAF</sequence>
<organism evidence="2 3">
    <name type="scientific">Cetraspora pellucida</name>
    <dbReference type="NCBI Taxonomy" id="1433469"/>
    <lineage>
        <taxon>Eukaryota</taxon>
        <taxon>Fungi</taxon>
        <taxon>Fungi incertae sedis</taxon>
        <taxon>Mucoromycota</taxon>
        <taxon>Glomeromycotina</taxon>
        <taxon>Glomeromycetes</taxon>
        <taxon>Diversisporales</taxon>
        <taxon>Gigasporaceae</taxon>
        <taxon>Cetraspora</taxon>
    </lineage>
</organism>
<name>A0A9N9HTE1_9GLOM</name>
<proteinExistence type="predicted"/>